<evidence type="ECO:0000313" key="1">
    <source>
        <dbReference type="EMBL" id="OGG73019.1"/>
    </source>
</evidence>
<protein>
    <submittedName>
        <fullName evidence="1">Uncharacterized protein</fullName>
    </submittedName>
</protein>
<proteinExistence type="predicted"/>
<dbReference type="EMBL" id="MFLY01000016">
    <property type="protein sequence ID" value="OGG73019.1"/>
    <property type="molecule type" value="Genomic_DNA"/>
</dbReference>
<sequence length="100" mass="11585">MSTKDSDSGKGADVSFSDDELVMIAHLRMRQFSARSALERIERTEVGPEILNSFITRKYGDLQKFFVQFGPIVHERRQRGELPDVQAPVRKPRNQFFHFS</sequence>
<evidence type="ECO:0000313" key="2">
    <source>
        <dbReference type="Proteomes" id="UP000177306"/>
    </source>
</evidence>
<comment type="caution">
    <text evidence="1">The sequence shown here is derived from an EMBL/GenBank/DDBJ whole genome shotgun (WGS) entry which is preliminary data.</text>
</comment>
<reference evidence="1 2" key="1">
    <citation type="journal article" date="2016" name="Nat. Commun.">
        <title>Thousands of microbial genomes shed light on interconnected biogeochemical processes in an aquifer system.</title>
        <authorList>
            <person name="Anantharaman K."/>
            <person name="Brown C.T."/>
            <person name="Hug L.A."/>
            <person name="Sharon I."/>
            <person name="Castelle C.J."/>
            <person name="Probst A.J."/>
            <person name="Thomas B.C."/>
            <person name="Singh A."/>
            <person name="Wilkins M.J."/>
            <person name="Karaoz U."/>
            <person name="Brodie E.L."/>
            <person name="Williams K.H."/>
            <person name="Hubbard S.S."/>
            <person name="Banfield J.F."/>
        </authorList>
    </citation>
    <scope>NUCLEOTIDE SEQUENCE [LARGE SCALE GENOMIC DNA]</scope>
</reference>
<gene>
    <name evidence="1" type="ORF">A3A38_00920</name>
</gene>
<accession>A0A1F6EH92</accession>
<organism evidence="1 2">
    <name type="scientific">Candidatus Kaiserbacteria bacterium RIFCSPLOWO2_01_FULL_53_17</name>
    <dbReference type="NCBI Taxonomy" id="1798511"/>
    <lineage>
        <taxon>Bacteria</taxon>
        <taxon>Candidatus Kaiseribacteriota</taxon>
    </lineage>
</organism>
<dbReference type="Proteomes" id="UP000177306">
    <property type="component" value="Unassembled WGS sequence"/>
</dbReference>
<name>A0A1F6EH92_9BACT</name>
<dbReference type="AlphaFoldDB" id="A0A1F6EH92"/>